<name>A0A8E2JSY3_9PEZI</name>
<evidence type="ECO:0000313" key="2">
    <source>
        <dbReference type="Proteomes" id="UP000250140"/>
    </source>
</evidence>
<sequence>MRIGCAPCLHRGQSLHQSSSQSLGAGCARDAGSTQHDQARCRLVNRNRNFFSQFTPVTMLIRLDGTAFAHFRMAASRGNRHLPCLVYWLLLTLGETVHELLLHRLGSAVYARPSTTPRPTSSSSNTTPAERARSRSFGASFARGLFHFAVTSQLDHCRLCVLSFACCCVFA</sequence>
<dbReference type="EMBL" id="KV749692">
    <property type="protein sequence ID" value="OCL08222.1"/>
    <property type="molecule type" value="Genomic_DNA"/>
</dbReference>
<protein>
    <submittedName>
        <fullName evidence="1">Uncharacterized protein</fullName>
    </submittedName>
</protein>
<organism evidence="1 2">
    <name type="scientific">Glonium stellatum</name>
    <dbReference type="NCBI Taxonomy" id="574774"/>
    <lineage>
        <taxon>Eukaryota</taxon>
        <taxon>Fungi</taxon>
        <taxon>Dikarya</taxon>
        <taxon>Ascomycota</taxon>
        <taxon>Pezizomycotina</taxon>
        <taxon>Dothideomycetes</taxon>
        <taxon>Pleosporomycetidae</taxon>
        <taxon>Gloniales</taxon>
        <taxon>Gloniaceae</taxon>
        <taxon>Glonium</taxon>
    </lineage>
</organism>
<dbReference type="AlphaFoldDB" id="A0A8E2JSY3"/>
<keyword evidence="2" id="KW-1185">Reference proteome</keyword>
<gene>
    <name evidence="1" type="ORF">AOQ84DRAFT_45197</name>
</gene>
<dbReference type="Proteomes" id="UP000250140">
    <property type="component" value="Unassembled WGS sequence"/>
</dbReference>
<reference evidence="1 2" key="1">
    <citation type="journal article" date="2016" name="Nat. Commun.">
        <title>Ectomycorrhizal ecology is imprinted in the genome of the dominant symbiotic fungus Cenococcum geophilum.</title>
        <authorList>
            <consortium name="DOE Joint Genome Institute"/>
            <person name="Peter M."/>
            <person name="Kohler A."/>
            <person name="Ohm R.A."/>
            <person name="Kuo A."/>
            <person name="Krutzmann J."/>
            <person name="Morin E."/>
            <person name="Arend M."/>
            <person name="Barry K.W."/>
            <person name="Binder M."/>
            <person name="Choi C."/>
            <person name="Clum A."/>
            <person name="Copeland A."/>
            <person name="Grisel N."/>
            <person name="Haridas S."/>
            <person name="Kipfer T."/>
            <person name="LaButti K."/>
            <person name="Lindquist E."/>
            <person name="Lipzen A."/>
            <person name="Maire R."/>
            <person name="Meier B."/>
            <person name="Mihaltcheva S."/>
            <person name="Molinier V."/>
            <person name="Murat C."/>
            <person name="Poggeler S."/>
            <person name="Quandt C.A."/>
            <person name="Sperisen C."/>
            <person name="Tritt A."/>
            <person name="Tisserant E."/>
            <person name="Crous P.W."/>
            <person name="Henrissat B."/>
            <person name="Nehls U."/>
            <person name="Egli S."/>
            <person name="Spatafora J.W."/>
            <person name="Grigoriev I.V."/>
            <person name="Martin F.M."/>
        </authorList>
    </citation>
    <scope>NUCLEOTIDE SEQUENCE [LARGE SCALE GENOMIC DNA]</scope>
    <source>
        <strain evidence="1 2">CBS 207.34</strain>
    </source>
</reference>
<proteinExistence type="predicted"/>
<evidence type="ECO:0000313" key="1">
    <source>
        <dbReference type="EMBL" id="OCL08222.1"/>
    </source>
</evidence>
<dbReference type="PROSITE" id="PS51257">
    <property type="entry name" value="PROKAR_LIPOPROTEIN"/>
    <property type="match status" value="1"/>
</dbReference>
<accession>A0A8E2JSY3</accession>